<evidence type="ECO:0000256" key="1">
    <source>
        <dbReference type="ARBA" id="ARBA00008857"/>
    </source>
</evidence>
<dbReference type="SUPFAM" id="SSF56349">
    <property type="entry name" value="DNA breaking-rejoining enzymes"/>
    <property type="match status" value="1"/>
</dbReference>
<dbReference type="InterPro" id="IPR010998">
    <property type="entry name" value="Integrase_recombinase_N"/>
</dbReference>
<dbReference type="PANTHER" id="PTHR30349:SF64">
    <property type="entry name" value="PROPHAGE INTEGRASE INTD-RELATED"/>
    <property type="match status" value="1"/>
</dbReference>
<protein>
    <submittedName>
        <fullName evidence="5">Site-specific integrase</fullName>
    </submittedName>
</protein>
<comment type="caution">
    <text evidence="5">The sequence shown here is derived from an EMBL/GenBank/DDBJ whole genome shotgun (WGS) entry which is preliminary data.</text>
</comment>
<dbReference type="CDD" id="cd01185">
    <property type="entry name" value="INTN1_C_like"/>
    <property type="match status" value="1"/>
</dbReference>
<name>A0ABS5K237_9BACT</name>
<evidence type="ECO:0000313" key="5">
    <source>
        <dbReference type="EMBL" id="MBS2101203.1"/>
    </source>
</evidence>
<evidence type="ECO:0000256" key="3">
    <source>
        <dbReference type="ARBA" id="ARBA00023172"/>
    </source>
</evidence>
<dbReference type="Gene3D" id="1.10.443.10">
    <property type="entry name" value="Intergrase catalytic core"/>
    <property type="match status" value="1"/>
</dbReference>
<evidence type="ECO:0000313" key="6">
    <source>
        <dbReference type="Proteomes" id="UP000708576"/>
    </source>
</evidence>
<evidence type="ECO:0000259" key="4">
    <source>
        <dbReference type="PROSITE" id="PS51898"/>
    </source>
</evidence>
<dbReference type="PANTHER" id="PTHR30349">
    <property type="entry name" value="PHAGE INTEGRASE-RELATED"/>
    <property type="match status" value="1"/>
</dbReference>
<feature type="domain" description="Tyr recombinase" evidence="4">
    <location>
        <begin position="226"/>
        <end position="423"/>
    </location>
</feature>
<dbReference type="EMBL" id="JAGUCO010000048">
    <property type="protein sequence ID" value="MBS2101203.1"/>
    <property type="molecule type" value="Genomic_DNA"/>
</dbReference>
<dbReference type="InterPro" id="IPR002104">
    <property type="entry name" value="Integrase_catalytic"/>
</dbReference>
<gene>
    <name evidence="5" type="ORF">KEM10_23155</name>
</gene>
<dbReference type="PROSITE" id="PS51898">
    <property type="entry name" value="TYR_RECOMBINASE"/>
    <property type="match status" value="1"/>
</dbReference>
<dbReference type="Pfam" id="PF17293">
    <property type="entry name" value="Arm-DNA-bind_5"/>
    <property type="match status" value="1"/>
</dbReference>
<dbReference type="InterPro" id="IPR050090">
    <property type="entry name" value="Tyrosine_recombinase_XerCD"/>
</dbReference>
<accession>A0ABS5K237</accession>
<reference evidence="5 6" key="1">
    <citation type="journal article" date="2015" name="Int. J. Syst. Evol. Microbiol.">
        <title>Carboxylicivirga linearis sp. nov., isolated from a sea cucumber culture pond.</title>
        <authorList>
            <person name="Wang F.Q."/>
            <person name="Zhou Y.X."/>
            <person name="Lin X.Z."/>
            <person name="Chen G.J."/>
            <person name="Du Z.J."/>
        </authorList>
    </citation>
    <scope>NUCLEOTIDE SEQUENCE [LARGE SCALE GENOMIC DNA]</scope>
    <source>
        <strain evidence="5 6">FB218</strain>
    </source>
</reference>
<sequence>MSKRYHRFKLRTDRRLQNGEYAIMMVVTKYGKRQFISLNISSTEEFWDEHQERLVVYKGLRIAEKREANEKRIKENALLERYNQRALDIIYEYEKEHIDWTLKQFKDSFLNRIVQGKVKPFLESFIKTMLDTRHIGTAKSYEKTLRVWQQFDKKLHDRLFVEVDLAYVNDFNNWLIKRGCGGNTRFGYLKSVKAIFVRAIRDGAATKTNFPFENNLFNVSELKEETIKRYLPTEYLQKLKDTPSQVPQQEFARQLFLFSYYTYGMSYIDLANLKQSNVVYLEKGTYIVYRRQKTRNTRNSKPISIRITPEIEGTMQAMNQYREPIGDYLLPVVTKEKPTPLEHYNHVGMLQRWYNEYLKKLATELEIDFRLTGYVSRHTMAMQLQENNVPENVISQVMGHKKLETTKVYLDSLKTDVIDKAAEVL</sequence>
<dbReference type="InterPro" id="IPR025269">
    <property type="entry name" value="SAM-like_dom"/>
</dbReference>
<dbReference type="InterPro" id="IPR011010">
    <property type="entry name" value="DNA_brk_join_enz"/>
</dbReference>
<organism evidence="5 6">
    <name type="scientific">Carboxylicivirga linearis</name>
    <dbReference type="NCBI Taxonomy" id="1628157"/>
    <lineage>
        <taxon>Bacteria</taxon>
        <taxon>Pseudomonadati</taxon>
        <taxon>Bacteroidota</taxon>
        <taxon>Bacteroidia</taxon>
        <taxon>Marinilabiliales</taxon>
        <taxon>Marinilabiliaceae</taxon>
        <taxon>Carboxylicivirga</taxon>
    </lineage>
</organism>
<dbReference type="Gene3D" id="1.10.150.130">
    <property type="match status" value="1"/>
</dbReference>
<dbReference type="Pfam" id="PF13102">
    <property type="entry name" value="Phage_int_SAM_5"/>
    <property type="match status" value="1"/>
</dbReference>
<dbReference type="InterPro" id="IPR035386">
    <property type="entry name" value="Arm-DNA-bind_5"/>
</dbReference>
<dbReference type="Proteomes" id="UP000708576">
    <property type="component" value="Unassembled WGS sequence"/>
</dbReference>
<dbReference type="InterPro" id="IPR013762">
    <property type="entry name" value="Integrase-like_cat_sf"/>
</dbReference>
<keyword evidence="3" id="KW-0233">DNA recombination</keyword>
<comment type="similarity">
    <text evidence="1">Belongs to the 'phage' integrase family.</text>
</comment>
<keyword evidence="6" id="KW-1185">Reference proteome</keyword>
<keyword evidence="2" id="KW-0238">DNA-binding</keyword>
<evidence type="ECO:0000256" key="2">
    <source>
        <dbReference type="ARBA" id="ARBA00023125"/>
    </source>
</evidence>
<dbReference type="Pfam" id="PF00589">
    <property type="entry name" value="Phage_integrase"/>
    <property type="match status" value="1"/>
</dbReference>
<proteinExistence type="inferred from homology"/>
<dbReference type="RefSeq" id="WP_212220534.1">
    <property type="nucleotide sequence ID" value="NZ_JAGUCO010000048.1"/>
</dbReference>